<dbReference type="Proteomes" id="UP000077857">
    <property type="component" value="Unassembled WGS sequence"/>
</dbReference>
<evidence type="ECO:0000313" key="2">
    <source>
        <dbReference type="EMBL" id="OAI15371.1"/>
    </source>
</evidence>
<gene>
    <name evidence="2" type="ORF">A1507_14305</name>
</gene>
<feature type="domain" description="Fe2OG dioxygenase" evidence="1">
    <location>
        <begin position="90"/>
        <end position="187"/>
    </location>
</feature>
<dbReference type="PROSITE" id="PS51471">
    <property type="entry name" value="FE2OG_OXY"/>
    <property type="match status" value="1"/>
</dbReference>
<sequence>MDANGSLQIIERFYAKTDCEEIYRRFMLDHDWPANVYTVSGRRFALPRLQTWHADSGIRYSYRYNLLETRPWTPLLSGIRQRIEACLNVSFNSVLANLYRDGNDYVGWHADDERELGARPFIASLTFGTTRSFAFRHKKLDQKGEVFLADGALLIMRPEFQRDWQHSLPAVPELGSGRINLTFRKVIVP</sequence>
<evidence type="ECO:0000313" key="3">
    <source>
        <dbReference type="Proteomes" id="UP000077857"/>
    </source>
</evidence>
<dbReference type="AlphaFoldDB" id="A0A177NC07"/>
<dbReference type="SUPFAM" id="SSF51197">
    <property type="entry name" value="Clavaminate synthase-like"/>
    <property type="match status" value="1"/>
</dbReference>
<proteinExistence type="predicted"/>
<dbReference type="GO" id="GO:0051213">
    <property type="term" value="F:dioxygenase activity"/>
    <property type="evidence" value="ECO:0007669"/>
    <property type="project" value="InterPro"/>
</dbReference>
<evidence type="ECO:0000259" key="1">
    <source>
        <dbReference type="PROSITE" id="PS51471"/>
    </source>
</evidence>
<dbReference type="InterPro" id="IPR027450">
    <property type="entry name" value="AlkB-like"/>
</dbReference>
<dbReference type="EMBL" id="LUUJ01000082">
    <property type="protein sequence ID" value="OAI15371.1"/>
    <property type="molecule type" value="Genomic_DNA"/>
</dbReference>
<dbReference type="Gene3D" id="2.60.120.590">
    <property type="entry name" value="Alpha-ketoglutarate-dependent dioxygenase AlkB-like"/>
    <property type="match status" value="1"/>
</dbReference>
<dbReference type="PANTHER" id="PTHR31212:SF4">
    <property type="entry name" value="ALPHA-KETOGLUTARATE-DEPENDENT DIOXYGENASE ALKB HOMOLOG 3"/>
    <property type="match status" value="1"/>
</dbReference>
<dbReference type="PANTHER" id="PTHR31212">
    <property type="entry name" value="ALPHA-KETOGLUTARATE-DEPENDENT DIOXYGENASE ALKB HOMOLOG 3"/>
    <property type="match status" value="1"/>
</dbReference>
<protein>
    <submittedName>
        <fullName evidence="2">2OG-Fe(II) oxygenase</fullName>
    </submittedName>
</protein>
<organism evidence="2 3">
    <name type="scientific">Methylomonas koyamae</name>
    <dbReference type="NCBI Taxonomy" id="702114"/>
    <lineage>
        <taxon>Bacteria</taxon>
        <taxon>Pseudomonadati</taxon>
        <taxon>Pseudomonadota</taxon>
        <taxon>Gammaproteobacteria</taxon>
        <taxon>Methylococcales</taxon>
        <taxon>Methylococcaceae</taxon>
        <taxon>Methylomonas</taxon>
    </lineage>
</organism>
<reference evidence="2 3" key="1">
    <citation type="submission" date="2016-03" db="EMBL/GenBank/DDBJ databases">
        <authorList>
            <person name="Ploux O."/>
        </authorList>
    </citation>
    <scope>NUCLEOTIDE SEQUENCE [LARGE SCALE GENOMIC DNA]</scope>
    <source>
        <strain evidence="2 3">R-45378</strain>
    </source>
</reference>
<dbReference type="Pfam" id="PF13532">
    <property type="entry name" value="2OG-FeII_Oxy_2"/>
    <property type="match status" value="1"/>
</dbReference>
<dbReference type="InterPro" id="IPR005123">
    <property type="entry name" value="Oxoglu/Fe-dep_dioxygenase_dom"/>
</dbReference>
<dbReference type="GO" id="GO:0006307">
    <property type="term" value="P:DNA alkylation repair"/>
    <property type="evidence" value="ECO:0007669"/>
    <property type="project" value="InterPro"/>
</dbReference>
<dbReference type="InterPro" id="IPR037151">
    <property type="entry name" value="AlkB-like_sf"/>
</dbReference>
<dbReference type="RefSeq" id="WP_064040847.1">
    <property type="nucleotide sequence ID" value="NZ_LUUJ01000082.1"/>
</dbReference>
<accession>A0A177NC07</accession>
<dbReference type="InterPro" id="IPR032854">
    <property type="entry name" value="ALKBH3"/>
</dbReference>
<dbReference type="OrthoDB" id="190276at2"/>
<name>A0A177NC07_9GAMM</name>
<comment type="caution">
    <text evidence="2">The sequence shown here is derived from an EMBL/GenBank/DDBJ whole genome shotgun (WGS) entry which is preliminary data.</text>
</comment>